<dbReference type="OrthoDB" id="6260718at2759"/>
<evidence type="ECO:0000256" key="5">
    <source>
        <dbReference type="ARBA" id="ARBA00023125"/>
    </source>
</evidence>
<dbReference type="GO" id="GO:0008270">
    <property type="term" value="F:zinc ion binding"/>
    <property type="evidence" value="ECO:0007669"/>
    <property type="project" value="InterPro"/>
</dbReference>
<evidence type="ECO:0000256" key="1">
    <source>
        <dbReference type="ARBA" id="ARBA00009409"/>
    </source>
</evidence>
<dbReference type="InterPro" id="IPR015886">
    <property type="entry name" value="H2TH_FPG"/>
</dbReference>
<organism evidence="12 13">
    <name type="scientific">Crassostrea virginica</name>
    <name type="common">Eastern oyster</name>
    <dbReference type="NCBI Taxonomy" id="6565"/>
    <lineage>
        <taxon>Eukaryota</taxon>
        <taxon>Metazoa</taxon>
        <taxon>Spiralia</taxon>
        <taxon>Lophotrochozoa</taxon>
        <taxon>Mollusca</taxon>
        <taxon>Bivalvia</taxon>
        <taxon>Autobranchia</taxon>
        <taxon>Pteriomorphia</taxon>
        <taxon>Ostreida</taxon>
        <taxon>Ostreoidea</taxon>
        <taxon>Ostreidae</taxon>
        <taxon>Crassostrea</taxon>
    </lineage>
</organism>
<feature type="domain" description="Formamidopyrimidine-DNA glycosylase catalytic" evidence="11">
    <location>
        <begin position="2"/>
        <end position="122"/>
    </location>
</feature>
<dbReference type="Proteomes" id="UP000694844">
    <property type="component" value="Chromosome 4"/>
</dbReference>
<keyword evidence="6" id="KW-0234">DNA repair</keyword>
<dbReference type="AlphaFoldDB" id="A0A8B8DPI7"/>
<keyword evidence="3" id="KW-0227">DNA damage</keyword>
<dbReference type="GO" id="GO:0019104">
    <property type="term" value="F:DNA N-glycosylase activity"/>
    <property type="evidence" value="ECO:0007669"/>
    <property type="project" value="InterPro"/>
</dbReference>
<dbReference type="InterPro" id="IPR010979">
    <property type="entry name" value="Ribosomal_uS13-like_H2TH"/>
</dbReference>
<feature type="compositionally biased region" description="Basic residues" evidence="10">
    <location>
        <begin position="504"/>
        <end position="520"/>
    </location>
</feature>
<dbReference type="SUPFAM" id="SSF81624">
    <property type="entry name" value="N-terminal domain of MutM-like DNA repair proteins"/>
    <property type="match status" value="1"/>
</dbReference>
<proteinExistence type="inferred from homology"/>
<dbReference type="PANTHER" id="PTHR22993">
    <property type="entry name" value="FORMAMIDOPYRIMIDINE-DNA GLYCOSYLASE"/>
    <property type="match status" value="1"/>
</dbReference>
<evidence type="ECO:0000313" key="12">
    <source>
        <dbReference type="Proteomes" id="UP000694844"/>
    </source>
</evidence>
<feature type="compositionally biased region" description="Basic residues" evidence="10">
    <location>
        <begin position="325"/>
        <end position="344"/>
    </location>
</feature>
<comment type="similarity">
    <text evidence="1">Belongs to the FPG family.</text>
</comment>
<dbReference type="InterPro" id="IPR035937">
    <property type="entry name" value="FPG_N"/>
</dbReference>
<dbReference type="Gene3D" id="3.20.190.10">
    <property type="entry name" value="MutM-like, N-terminal"/>
    <property type="match status" value="1"/>
</dbReference>
<protein>
    <recommendedName>
        <fullName evidence="2">DNA-(apurinic or apyrimidinic site) lyase</fullName>
        <ecNumber evidence="2">4.2.99.18</ecNumber>
    </recommendedName>
</protein>
<sequence>MPEGPELHLASQFVNLVSKGRIFRGPIFKSAVSKHAEVEFDGDFTISAMSRGKELKLTLASTGADKKPRAKGQTLDIVFQFGMSGRFDFYEATELKKHAHLNFFTRDEPRMVLSYVDFRRFGKWQVGGSWSEDRGPCVLFEYQDFRKNVLDNVSKPIFNKPICEFLLNQKYFNGIGNYLRAEILYRAGIPPFVSARSVLEPLAEEATENGVSENVKVKSEKVTENGVSSKVKVKSEKMTENGVSKKLKIKTEGPDILQLCHILPQEVIKLGVTGYDPEGRDPDYSKFMEWLQCYYQPGMTNMADHNKRTIWYHGNPGPMVPKDIKTRKIKRSSKQVKSKSKKIKKETEDSDEEDGSAALTRGKLQEAEQKPARKTSKKSSARSSSNASSSSSTKSLKSSAQSSKLSLKASEKSTVRSTENSSKRSLKRSAEKSSLNSSDTLESLKVAPKGTKRRKSETSVKPVTVRSAQTRRKVKEEAERDESVVNDRGKARGRGQQVKAGSGGRRKMSASAQNRKRRTR</sequence>
<dbReference type="SMART" id="SM01232">
    <property type="entry name" value="H2TH"/>
    <property type="match status" value="1"/>
</dbReference>
<dbReference type="Pfam" id="PF01149">
    <property type="entry name" value="Fapy_DNA_glyco"/>
    <property type="match status" value="1"/>
</dbReference>
<evidence type="ECO:0000256" key="8">
    <source>
        <dbReference type="ARBA" id="ARBA00023268"/>
    </source>
</evidence>
<dbReference type="GO" id="GO:0140078">
    <property type="term" value="F:class I DNA-(apurinic or apyrimidinic site) endonuclease activity"/>
    <property type="evidence" value="ECO:0007669"/>
    <property type="project" value="UniProtKB-EC"/>
</dbReference>
<dbReference type="SMART" id="SM00898">
    <property type="entry name" value="Fapy_DNA_glyco"/>
    <property type="match status" value="1"/>
</dbReference>
<dbReference type="KEGG" id="cvn:111127898"/>
<dbReference type="GO" id="GO:0006284">
    <property type="term" value="P:base-excision repair"/>
    <property type="evidence" value="ECO:0007669"/>
    <property type="project" value="InterPro"/>
</dbReference>
<feature type="compositionally biased region" description="Basic and acidic residues" evidence="10">
    <location>
        <begin position="474"/>
        <end position="490"/>
    </location>
</feature>
<dbReference type="InterPro" id="IPR015371">
    <property type="entry name" value="Endonuclease-VIII_DNA-bd"/>
</dbReference>
<dbReference type="SUPFAM" id="SSF46946">
    <property type="entry name" value="S13-like H2TH domain"/>
    <property type="match status" value="1"/>
</dbReference>
<dbReference type="PROSITE" id="PS51068">
    <property type="entry name" value="FPG_CAT"/>
    <property type="match status" value="1"/>
</dbReference>
<dbReference type="EC" id="4.2.99.18" evidence="2"/>
<evidence type="ECO:0000256" key="3">
    <source>
        <dbReference type="ARBA" id="ARBA00022763"/>
    </source>
</evidence>
<evidence type="ECO:0000256" key="4">
    <source>
        <dbReference type="ARBA" id="ARBA00022801"/>
    </source>
</evidence>
<evidence type="ECO:0000256" key="7">
    <source>
        <dbReference type="ARBA" id="ARBA00023239"/>
    </source>
</evidence>
<dbReference type="InterPro" id="IPR012319">
    <property type="entry name" value="FPG_cat"/>
</dbReference>
<feature type="compositionally biased region" description="Polar residues" evidence="10">
    <location>
        <begin position="432"/>
        <end position="441"/>
    </location>
</feature>
<keyword evidence="5" id="KW-0238">DNA-binding</keyword>
<evidence type="ECO:0000256" key="10">
    <source>
        <dbReference type="SAM" id="MobiDB-lite"/>
    </source>
</evidence>
<dbReference type="Pfam" id="PF09292">
    <property type="entry name" value="Neil1-DNA_bind"/>
    <property type="match status" value="1"/>
</dbReference>
<evidence type="ECO:0000313" key="13">
    <source>
        <dbReference type="RefSeq" id="XP_022328906.1"/>
    </source>
</evidence>
<keyword evidence="12" id="KW-1185">Reference proteome</keyword>
<feature type="compositionally biased region" description="Low complexity" evidence="10">
    <location>
        <begin position="381"/>
        <end position="408"/>
    </location>
</feature>
<name>A0A8B8DPI7_CRAVI</name>
<feature type="region of interest" description="Disordered" evidence="10">
    <location>
        <begin position="312"/>
        <end position="520"/>
    </location>
</feature>
<dbReference type="GO" id="GO:0003684">
    <property type="term" value="F:damaged DNA binding"/>
    <property type="evidence" value="ECO:0007669"/>
    <property type="project" value="InterPro"/>
</dbReference>
<dbReference type="RefSeq" id="XP_022328906.1">
    <property type="nucleotide sequence ID" value="XM_022473198.1"/>
</dbReference>
<dbReference type="PANTHER" id="PTHR22993:SF27">
    <property type="entry name" value="ENDONUCLEASE 8-LIKE 1"/>
    <property type="match status" value="1"/>
</dbReference>
<dbReference type="GO" id="GO:0005634">
    <property type="term" value="C:nucleus"/>
    <property type="evidence" value="ECO:0007669"/>
    <property type="project" value="TreeGrafter"/>
</dbReference>
<keyword evidence="9" id="KW-0326">Glycosidase</keyword>
<evidence type="ECO:0000256" key="6">
    <source>
        <dbReference type="ARBA" id="ARBA00023204"/>
    </source>
</evidence>
<evidence type="ECO:0000256" key="2">
    <source>
        <dbReference type="ARBA" id="ARBA00012720"/>
    </source>
</evidence>
<accession>A0A8B8DPI7</accession>
<evidence type="ECO:0000256" key="9">
    <source>
        <dbReference type="ARBA" id="ARBA00023295"/>
    </source>
</evidence>
<dbReference type="SUPFAM" id="SSF57716">
    <property type="entry name" value="Glucocorticoid receptor-like (DNA-binding domain)"/>
    <property type="match status" value="1"/>
</dbReference>
<dbReference type="Gene3D" id="1.10.8.50">
    <property type="match status" value="1"/>
</dbReference>
<keyword evidence="7" id="KW-0456">Lyase</keyword>
<reference evidence="13" key="1">
    <citation type="submission" date="2025-08" db="UniProtKB">
        <authorList>
            <consortium name="RefSeq"/>
        </authorList>
    </citation>
    <scope>IDENTIFICATION</scope>
    <source>
        <tissue evidence="13">Whole sample</tissue>
    </source>
</reference>
<keyword evidence="8" id="KW-0511">Multifunctional enzyme</keyword>
<gene>
    <name evidence="13" type="primary">LOC111127898</name>
</gene>
<dbReference type="GeneID" id="111127898"/>
<keyword evidence="4" id="KW-0378">Hydrolase</keyword>
<evidence type="ECO:0000259" key="11">
    <source>
        <dbReference type="PROSITE" id="PS51068"/>
    </source>
</evidence>